<feature type="compositionally biased region" description="Acidic residues" evidence="1">
    <location>
        <begin position="25"/>
        <end position="36"/>
    </location>
</feature>
<dbReference type="Proteomes" id="UP001159363">
    <property type="component" value="Chromosome 7"/>
</dbReference>
<gene>
    <name evidence="2" type="ORF">PR048_021470</name>
</gene>
<dbReference type="EMBL" id="JARBHB010000008">
    <property type="protein sequence ID" value="KAJ8877018.1"/>
    <property type="molecule type" value="Genomic_DNA"/>
</dbReference>
<feature type="compositionally biased region" description="Polar residues" evidence="1">
    <location>
        <begin position="44"/>
        <end position="56"/>
    </location>
</feature>
<sequence length="226" mass="25511">MFVNTLSIGQWSVASWVKQEKDTSGEDEGNDDDDDGVTDHTKKVSNGTTTTENNADSFGKRKANKSTNKLYLETVWLTFNSLYKFYESECKNNEEIPLSYKTFSQITVIFVVDSVLEMYLMRNTISMFQRRLKQEKEIDKTSEGGIYIDAATYGMSEGGITSNEFSSIICDFISSKSGMNPNEIVILYSDGCTYQNRNSTLSSALSNLSQELNITIIQKYLERGHT</sequence>
<evidence type="ECO:0000256" key="1">
    <source>
        <dbReference type="SAM" id="MobiDB-lite"/>
    </source>
</evidence>
<accession>A0ABQ9GY98</accession>
<keyword evidence="3" id="KW-1185">Reference proteome</keyword>
<protein>
    <recommendedName>
        <fullName evidence="4">VWFA domain-containing protein</fullName>
    </recommendedName>
</protein>
<name>A0ABQ9GY98_9NEOP</name>
<evidence type="ECO:0008006" key="4">
    <source>
        <dbReference type="Google" id="ProtNLM"/>
    </source>
</evidence>
<evidence type="ECO:0000313" key="3">
    <source>
        <dbReference type="Proteomes" id="UP001159363"/>
    </source>
</evidence>
<proteinExistence type="predicted"/>
<organism evidence="2 3">
    <name type="scientific">Dryococelus australis</name>
    <dbReference type="NCBI Taxonomy" id="614101"/>
    <lineage>
        <taxon>Eukaryota</taxon>
        <taxon>Metazoa</taxon>
        <taxon>Ecdysozoa</taxon>
        <taxon>Arthropoda</taxon>
        <taxon>Hexapoda</taxon>
        <taxon>Insecta</taxon>
        <taxon>Pterygota</taxon>
        <taxon>Neoptera</taxon>
        <taxon>Polyneoptera</taxon>
        <taxon>Phasmatodea</taxon>
        <taxon>Verophasmatodea</taxon>
        <taxon>Anareolatae</taxon>
        <taxon>Phasmatidae</taxon>
        <taxon>Eurycanthinae</taxon>
        <taxon>Dryococelus</taxon>
    </lineage>
</organism>
<reference evidence="2 3" key="1">
    <citation type="submission" date="2023-02" db="EMBL/GenBank/DDBJ databases">
        <title>LHISI_Scaffold_Assembly.</title>
        <authorList>
            <person name="Stuart O.P."/>
            <person name="Cleave R."/>
            <person name="Magrath M.J.L."/>
            <person name="Mikheyev A.S."/>
        </authorList>
    </citation>
    <scope>NUCLEOTIDE SEQUENCE [LARGE SCALE GENOMIC DNA]</scope>
    <source>
        <strain evidence="2">Daus_M_001</strain>
        <tissue evidence="2">Leg muscle</tissue>
    </source>
</reference>
<evidence type="ECO:0000313" key="2">
    <source>
        <dbReference type="EMBL" id="KAJ8877018.1"/>
    </source>
</evidence>
<comment type="caution">
    <text evidence="2">The sequence shown here is derived from an EMBL/GenBank/DDBJ whole genome shotgun (WGS) entry which is preliminary data.</text>
</comment>
<feature type="region of interest" description="Disordered" evidence="1">
    <location>
        <begin position="19"/>
        <end position="60"/>
    </location>
</feature>